<dbReference type="OrthoDB" id="8678477at2"/>
<dbReference type="Gene3D" id="3.40.190.150">
    <property type="entry name" value="Bordetella uptake gene, domain 1"/>
    <property type="match status" value="1"/>
</dbReference>
<accession>A0A556A896</accession>
<gene>
    <name evidence="3" type="ORF">FOZ76_26150</name>
</gene>
<comment type="caution">
    <text evidence="3">The sequence shown here is derived from an EMBL/GenBank/DDBJ whole genome shotgun (WGS) entry which is preliminary data.</text>
</comment>
<dbReference type="Gene3D" id="3.40.190.10">
    <property type="entry name" value="Periplasmic binding protein-like II"/>
    <property type="match status" value="1"/>
</dbReference>
<dbReference type="InterPro" id="IPR042100">
    <property type="entry name" value="Bug_dom1"/>
</dbReference>
<dbReference type="PIRSF" id="PIRSF017082">
    <property type="entry name" value="YflP"/>
    <property type="match status" value="1"/>
</dbReference>
<dbReference type="CDD" id="cd07012">
    <property type="entry name" value="PBP2_Bug_TTT"/>
    <property type="match status" value="1"/>
</dbReference>
<sequence length="329" mass="34305">MTMRMAVWKSMVGALLLAAGTVPASAAGYPDRPITLFVGFSPGGGVDVVGRLLAQHLGEALKTPVVVENKAGFSGNLAAQQASRAPADGHTLLMTPATTYVLSQKLMGADAVGYDLLRDFDAVSSVGEIPLVLLAKAPLDAHSLQDLAARDKANDGTPMTYGSSGVGSIEHVAMELLREKTGQKLTHVPYKGSSPTMTDLLGGQIDLAFATAPTALANLPSGRVSALGITSAERSAFLQEVPTFSEQGVDDFTVASLFALLAPKGVDAARLQTLNEAVTAVLRKPEVVKRLADLGVTATPSSLPESAERMRREADAWNQAIDRTGISAE</sequence>
<dbReference type="AlphaFoldDB" id="A0A556A896"/>
<dbReference type="RefSeq" id="WP_143951208.1">
    <property type="nucleotide sequence ID" value="NZ_VLTJ01000042.1"/>
</dbReference>
<protein>
    <submittedName>
        <fullName evidence="3">Tripartite tricarboxylate transporter substrate binding protein</fullName>
    </submittedName>
</protein>
<dbReference type="InterPro" id="IPR005064">
    <property type="entry name" value="BUG"/>
</dbReference>
<dbReference type="PANTHER" id="PTHR42928">
    <property type="entry name" value="TRICARBOXYLATE-BINDING PROTEIN"/>
    <property type="match status" value="1"/>
</dbReference>
<evidence type="ECO:0000256" key="2">
    <source>
        <dbReference type="SAM" id="SignalP"/>
    </source>
</evidence>
<dbReference type="SUPFAM" id="SSF53850">
    <property type="entry name" value="Periplasmic binding protein-like II"/>
    <property type="match status" value="1"/>
</dbReference>
<dbReference type="Pfam" id="PF03401">
    <property type="entry name" value="TctC"/>
    <property type="match status" value="1"/>
</dbReference>
<dbReference type="PANTHER" id="PTHR42928:SF5">
    <property type="entry name" value="BLR1237 PROTEIN"/>
    <property type="match status" value="1"/>
</dbReference>
<reference evidence="3 4" key="1">
    <citation type="submission" date="2019-07" db="EMBL/GenBank/DDBJ databases">
        <title>Qingshengfaniella alkalisoli gen. nov., sp. nov., isolated from saline soil.</title>
        <authorList>
            <person name="Xu L."/>
            <person name="Huang X.-X."/>
            <person name="Sun J.-Q."/>
        </authorList>
    </citation>
    <scope>NUCLEOTIDE SEQUENCE [LARGE SCALE GENOMIC DNA]</scope>
    <source>
        <strain evidence="3 4">DSM 27279</strain>
    </source>
</reference>
<name>A0A556A896_9BURK</name>
<organism evidence="3 4">
    <name type="scientific">Verticiella sediminum</name>
    <dbReference type="NCBI Taxonomy" id="1247510"/>
    <lineage>
        <taxon>Bacteria</taxon>
        <taxon>Pseudomonadati</taxon>
        <taxon>Pseudomonadota</taxon>
        <taxon>Betaproteobacteria</taxon>
        <taxon>Burkholderiales</taxon>
        <taxon>Alcaligenaceae</taxon>
        <taxon>Verticiella</taxon>
    </lineage>
</organism>
<evidence type="ECO:0000256" key="1">
    <source>
        <dbReference type="ARBA" id="ARBA00006987"/>
    </source>
</evidence>
<evidence type="ECO:0000313" key="3">
    <source>
        <dbReference type="EMBL" id="TSH89093.1"/>
    </source>
</evidence>
<keyword evidence="2" id="KW-0732">Signal</keyword>
<dbReference type="Proteomes" id="UP000318405">
    <property type="component" value="Unassembled WGS sequence"/>
</dbReference>
<evidence type="ECO:0000313" key="4">
    <source>
        <dbReference type="Proteomes" id="UP000318405"/>
    </source>
</evidence>
<comment type="similarity">
    <text evidence="1">Belongs to the UPF0065 (bug) family.</text>
</comment>
<feature type="chain" id="PRO_5021743976" evidence="2">
    <location>
        <begin position="27"/>
        <end position="329"/>
    </location>
</feature>
<proteinExistence type="inferred from homology"/>
<feature type="signal peptide" evidence="2">
    <location>
        <begin position="1"/>
        <end position="26"/>
    </location>
</feature>
<dbReference type="EMBL" id="VLTJ01000042">
    <property type="protein sequence ID" value="TSH89093.1"/>
    <property type="molecule type" value="Genomic_DNA"/>
</dbReference>
<keyword evidence="4" id="KW-1185">Reference proteome</keyword>